<reference evidence="4" key="2">
    <citation type="journal article" date="2011" name="Stand. Genomic Sci.">
        <title>Complete genome sequence of Weeksella virosa type strain (9751T).</title>
        <authorList>
            <person name="Lang E."/>
            <person name="Teshima H."/>
            <person name="Lucas S."/>
            <person name="Lapidus A."/>
            <person name="Hammon N."/>
            <person name="Deshpande S."/>
            <person name="Nolan M."/>
            <person name="Cheng J."/>
            <person name="Pitluck S."/>
            <person name="Liolios K."/>
            <person name="Pagani I."/>
            <person name="Mikhailova N."/>
            <person name="Ivanova N."/>
            <person name="Mavromatis K."/>
            <person name="Pati A."/>
            <person name="Tapia R."/>
            <person name="Han C."/>
            <person name="Goodwin L."/>
            <person name="Chen A."/>
            <person name="Palaniappan K."/>
            <person name="Land M."/>
            <person name="Hauser L."/>
            <person name="Chang Y."/>
            <person name="Jeffries C."/>
            <person name="Brambilla E."/>
            <person name="Kopitz M."/>
            <person name="Rohde M."/>
            <person name="Goker M."/>
            <person name="Tindall B."/>
            <person name="Detter J."/>
            <person name="Woyke T."/>
            <person name="Bristow J."/>
            <person name="Eisen J."/>
            <person name="Markowitz V."/>
            <person name="Hugenholtz P."/>
            <person name="Klenk H."/>
            <person name="Kyrpides N."/>
        </authorList>
    </citation>
    <scope>NUCLEOTIDE SEQUENCE [LARGE SCALE GENOMIC DNA]</scope>
    <source>
        <strain evidence="4">ATCC 43766 / DSM 16922 / JCM 21250 / NBRC 16016 / NCTC 11634 / CL345/78</strain>
    </source>
</reference>
<dbReference type="PANTHER" id="PTHR34580:SF9">
    <property type="entry name" value="SLL5097 PROTEIN"/>
    <property type="match status" value="1"/>
</dbReference>
<protein>
    <submittedName>
        <fullName evidence="3">Uncharacterized protein</fullName>
    </submittedName>
</protein>
<dbReference type="HOGENOM" id="CLU_041141_6_2_10"/>
<dbReference type="InterPro" id="IPR051534">
    <property type="entry name" value="CBASS_pafABC_assoc_protein"/>
</dbReference>
<dbReference type="PROSITE" id="PS52050">
    <property type="entry name" value="WYL"/>
    <property type="match status" value="1"/>
</dbReference>
<organism evidence="3 4">
    <name type="scientific">Weeksella virosa (strain ATCC 43766 / DSM 16922 / JCM 21250 / CCUG 30538 / CDC 9751 / IAM 14551 / NBRC 16016 / NCTC 11634 / CL345/78)</name>
    <dbReference type="NCBI Taxonomy" id="865938"/>
    <lineage>
        <taxon>Bacteria</taxon>
        <taxon>Pseudomonadati</taxon>
        <taxon>Bacteroidota</taxon>
        <taxon>Flavobacteriia</taxon>
        <taxon>Flavobacteriales</taxon>
        <taxon>Weeksellaceae</taxon>
        <taxon>Weeksella</taxon>
    </lineage>
</organism>
<dbReference type="PANTHER" id="PTHR34580">
    <property type="match status" value="1"/>
</dbReference>
<dbReference type="KEGG" id="wvi:Weevi_0313"/>
<evidence type="ECO:0000313" key="3">
    <source>
        <dbReference type="EMBL" id="ADX67035.1"/>
    </source>
</evidence>
<dbReference type="eggNOG" id="COG2378">
    <property type="taxonomic scope" value="Bacteria"/>
</dbReference>
<dbReference type="EMBL" id="CP002455">
    <property type="protein sequence ID" value="ADX67035.1"/>
    <property type="molecule type" value="Genomic_DNA"/>
</dbReference>
<evidence type="ECO:0000259" key="2">
    <source>
        <dbReference type="Pfam" id="PF25583"/>
    </source>
</evidence>
<dbReference type="AlphaFoldDB" id="F0NY44"/>
<dbReference type="STRING" id="865938.Weevi_0313"/>
<dbReference type="RefSeq" id="WP_013597427.1">
    <property type="nucleotide sequence ID" value="NC_015144.1"/>
</dbReference>
<evidence type="ECO:0000313" key="4">
    <source>
        <dbReference type="Proteomes" id="UP000008641"/>
    </source>
</evidence>
<dbReference type="InterPro" id="IPR057727">
    <property type="entry name" value="WCX_dom"/>
</dbReference>
<feature type="domain" description="WYL" evidence="1">
    <location>
        <begin position="127"/>
        <end position="191"/>
    </location>
</feature>
<dbReference type="InterPro" id="IPR026881">
    <property type="entry name" value="WYL_dom"/>
</dbReference>
<keyword evidence="4" id="KW-1185">Reference proteome</keyword>
<name>F0NY44_WEEVC</name>
<proteinExistence type="predicted"/>
<reference evidence="3 4" key="1">
    <citation type="journal article" date="2011" name="Stand. Genomic Sci.">
        <title>Complete genome sequence of Weeksella virosa type strain (9751).</title>
        <authorList>
            <person name="Lang E."/>
            <person name="Teshima H."/>
            <person name="Lucas S."/>
            <person name="Lapidus A."/>
            <person name="Hammon N."/>
            <person name="Deshpande S."/>
            <person name="Nolan M."/>
            <person name="Cheng J.F."/>
            <person name="Pitluck S."/>
            <person name="Liolios K."/>
            <person name="Pagani I."/>
            <person name="Mikhailova N."/>
            <person name="Ivanova N."/>
            <person name="Mavromatis K."/>
            <person name="Pati A."/>
            <person name="Tapia R."/>
            <person name="Han C."/>
            <person name="Goodwin L."/>
            <person name="Chen A."/>
            <person name="Palaniappan K."/>
            <person name="Land M."/>
            <person name="Hauser L."/>
            <person name="Chang Y.J."/>
            <person name="Jeffries C.D."/>
            <person name="Brambilla E.M."/>
            <person name="Kopitz M."/>
            <person name="Rohde M."/>
            <person name="Goker M."/>
            <person name="Tindall B.J."/>
            <person name="Detter J.C."/>
            <person name="Woyke T."/>
            <person name="Bristow J."/>
            <person name="Eisen J.A."/>
            <person name="Markowitz V."/>
            <person name="Hugenholtz P."/>
            <person name="Klenk H.P."/>
            <person name="Kyrpides N.C."/>
        </authorList>
    </citation>
    <scope>NUCLEOTIDE SEQUENCE [LARGE SCALE GENOMIC DNA]</scope>
    <source>
        <strain evidence="4">ATCC 43766 / DSM 16922 / JCM 21250 / NBRC 16016 / NCTC 11634 / CL345/78</strain>
    </source>
</reference>
<dbReference type="OrthoDB" id="43316at2"/>
<dbReference type="Proteomes" id="UP000008641">
    <property type="component" value="Chromosome"/>
</dbReference>
<evidence type="ECO:0000259" key="1">
    <source>
        <dbReference type="Pfam" id="PF13280"/>
    </source>
</evidence>
<dbReference type="Pfam" id="PF25583">
    <property type="entry name" value="WCX"/>
    <property type="match status" value="1"/>
</dbReference>
<accession>F0NY44</accession>
<dbReference type="Pfam" id="PF13280">
    <property type="entry name" value="WYL"/>
    <property type="match status" value="1"/>
</dbReference>
<gene>
    <name evidence="3" type="ordered locus">Weevi_0313</name>
</gene>
<feature type="domain" description="WCX" evidence="2">
    <location>
        <begin position="225"/>
        <end position="299"/>
    </location>
</feature>
<sequence length="304" mass="36385">MAKQDYIARYFNIITKLSRTPYCSYEDLYQHLEKQFEIYNLRNEDVLFSFSKRTLQRDIQEIRTILGIDILYSRKEKGYYIEQYEFASDLFLQTIEQINSFNALNMTHSLQEIVHLEKMPPQNTDFLLPIIQAIQKKRKLKFSYQKFGEEVITQREVYPLAIKQSRNRWYLIAQEKDLQKVFGLERMLSIDLSAHRIEKEIVFNYEEKFRHCFGVISPNTELPSRVVLQFTKRQAGYIKTLPLHSSQKIVQEDDEFTTVELTIYLTQDFVTEIISYGKQVKVLEPQELIEQIKKKLKETLELYQ</sequence>